<evidence type="ECO:0000256" key="1">
    <source>
        <dbReference type="SAM" id="MobiDB-lite"/>
    </source>
</evidence>
<evidence type="ECO:0000259" key="2">
    <source>
        <dbReference type="Pfam" id="PF13391"/>
    </source>
</evidence>
<dbReference type="InterPro" id="IPR003615">
    <property type="entry name" value="HNH_nuc"/>
</dbReference>
<proteinExistence type="predicted"/>
<reference evidence="3 4" key="1">
    <citation type="journal article" date="2020" name="ISME J.">
        <title>Uncovering the hidden diversity of litter-decomposition mechanisms in mushroom-forming fungi.</title>
        <authorList>
            <person name="Floudas D."/>
            <person name="Bentzer J."/>
            <person name="Ahren D."/>
            <person name="Johansson T."/>
            <person name="Persson P."/>
            <person name="Tunlid A."/>
        </authorList>
    </citation>
    <scope>NUCLEOTIDE SEQUENCE [LARGE SCALE GENOMIC DNA]</scope>
    <source>
        <strain evidence="3 4">CBS 175.51</strain>
    </source>
</reference>
<feature type="region of interest" description="Disordered" evidence="1">
    <location>
        <begin position="256"/>
        <end position="339"/>
    </location>
</feature>
<dbReference type="OrthoDB" id="3133596at2759"/>
<dbReference type="Proteomes" id="UP000541558">
    <property type="component" value="Unassembled WGS sequence"/>
</dbReference>
<evidence type="ECO:0000313" key="4">
    <source>
        <dbReference type="Proteomes" id="UP000541558"/>
    </source>
</evidence>
<gene>
    <name evidence="3" type="ORF">D9611_011669</name>
</gene>
<dbReference type="AlphaFoldDB" id="A0A8H5C5B8"/>
<name>A0A8H5C5B8_9AGAR</name>
<organism evidence="3 4">
    <name type="scientific">Ephemerocybe angulata</name>
    <dbReference type="NCBI Taxonomy" id="980116"/>
    <lineage>
        <taxon>Eukaryota</taxon>
        <taxon>Fungi</taxon>
        <taxon>Dikarya</taxon>
        <taxon>Basidiomycota</taxon>
        <taxon>Agaricomycotina</taxon>
        <taxon>Agaricomycetes</taxon>
        <taxon>Agaricomycetidae</taxon>
        <taxon>Agaricales</taxon>
        <taxon>Agaricineae</taxon>
        <taxon>Psathyrellaceae</taxon>
        <taxon>Ephemerocybe</taxon>
    </lineage>
</organism>
<keyword evidence="4" id="KW-1185">Reference proteome</keyword>
<sequence>MRSTKPISPGVQKRAQEADPNHMRCLVENCPNERRVEAVHVVPRELSADRKFMKSIEYSWKMRKGTLNLDTRRNVFFLGASLHSLYKSGLWALIPEEHVVDRFLSKPIGKFPGTPLWRERFPDLEDENFRYTFIPLADLSSFKITRQNQDTNLADPGAFTTHLHPFTTLPLFTSHVHPKYVILRMACLLSSYTAQIDPFIINLRKTNSVVRKLLQFNTAWACASLPFRANADPSFVNVIPQAVEDREEEENAHIFMESQSDSEDSEPDTESSDGNSVCTPPRRIWYPPSSRIKVPRGAKRHSGELEHSCSSSEHKGKHRKLLEDGNNARSVPGSSWTKESISNWAHEMLNLKLSTAG</sequence>
<evidence type="ECO:0000313" key="3">
    <source>
        <dbReference type="EMBL" id="KAF5335361.1"/>
    </source>
</evidence>
<feature type="region of interest" description="Disordered" evidence="1">
    <location>
        <begin position="1"/>
        <end position="20"/>
    </location>
</feature>
<feature type="compositionally biased region" description="Polar residues" evidence="1">
    <location>
        <begin position="327"/>
        <end position="339"/>
    </location>
</feature>
<comment type="caution">
    <text evidence="3">The sequence shown here is derived from an EMBL/GenBank/DDBJ whole genome shotgun (WGS) entry which is preliminary data.</text>
</comment>
<dbReference type="Pfam" id="PF13391">
    <property type="entry name" value="HNH_2"/>
    <property type="match status" value="1"/>
</dbReference>
<feature type="compositionally biased region" description="Acidic residues" evidence="1">
    <location>
        <begin position="260"/>
        <end position="271"/>
    </location>
</feature>
<protein>
    <recommendedName>
        <fullName evidence="2">HNH nuclease domain-containing protein</fullName>
    </recommendedName>
</protein>
<dbReference type="EMBL" id="JAACJK010000063">
    <property type="protein sequence ID" value="KAF5335361.1"/>
    <property type="molecule type" value="Genomic_DNA"/>
</dbReference>
<feature type="domain" description="HNH nuclease" evidence="2">
    <location>
        <begin position="25"/>
        <end position="93"/>
    </location>
</feature>
<accession>A0A8H5C5B8</accession>